<comment type="pathway">
    <text evidence="1 10">Glycan metabolism; pectin degradation; 2-dehydro-3-deoxy-D-gluconate from pectin: step 1/5.</text>
</comment>
<dbReference type="Gene3D" id="2.160.20.10">
    <property type="entry name" value="Single-stranded right-handed beta-helix, Pectin lyase-like"/>
    <property type="match status" value="1"/>
</dbReference>
<dbReference type="CDD" id="cd15798">
    <property type="entry name" value="PMEI-like_3"/>
    <property type="match status" value="1"/>
</dbReference>
<sequence length="518" mass="57761">MARKIQLLVIFLSFTSFFSPTSSITSSNDIDWWCNRTPYPKPCKYYIGPNHFALINNTEFGKMMVQVAMDQTLNAWRDAKQLIPKCQDERENVALADCLSLYDHTILQLNRILKPDTKYNQFDTQTWLSTALTNLDTCRAGAVELGVLDFLMPIMLNNASELISDSLAINDGLQGQKHYNERFPSWVSSHDRKLLQSSSPVGKANLVVARDGSGHFRTIREALVAAANRSGNRRFVIHVKTGVYSENIEIGMDLDNIMVVGDGLKETIITGSRSVGSGTTSFNSATVGIMGNGFIARDITFRNTAGPQNYQAVALRSGSDQSVFYRCGIQGYQDTLFVLSQRQFYKQCNIYGTIDIIFGNAAAVFQSCTIYVRRPLHGQDNVITAQGRADPNQNTGISIHNSRVMAAPDLKPVLNSFKTYLGRPWQQYSRTVYLKTFLDALVDPAGWLAWEYTDFALDTVYYGEYGNYGPGSLTSGRVKWPGFRHITDPKEASMFTAGNFIAGRLWLPATGVPFTMSL</sequence>
<keyword evidence="7" id="KW-0961">Cell wall biogenesis/degradation</keyword>
<organism evidence="12 13">
    <name type="scientific">Camellia sinensis var. sinensis</name>
    <name type="common">China tea</name>
    <dbReference type="NCBI Taxonomy" id="542762"/>
    <lineage>
        <taxon>Eukaryota</taxon>
        <taxon>Viridiplantae</taxon>
        <taxon>Streptophyta</taxon>
        <taxon>Embryophyta</taxon>
        <taxon>Tracheophyta</taxon>
        <taxon>Spermatophyta</taxon>
        <taxon>Magnoliopsida</taxon>
        <taxon>eudicotyledons</taxon>
        <taxon>Gunneridae</taxon>
        <taxon>Pentapetalae</taxon>
        <taxon>asterids</taxon>
        <taxon>Ericales</taxon>
        <taxon>Theaceae</taxon>
        <taxon>Camellia</taxon>
    </lineage>
</organism>
<evidence type="ECO:0000256" key="8">
    <source>
        <dbReference type="ARBA" id="ARBA00047928"/>
    </source>
</evidence>
<keyword evidence="10" id="KW-0732">Signal</keyword>
<feature type="domain" description="Pectinesterase inhibitor" evidence="11">
    <location>
        <begin position="25"/>
        <end position="169"/>
    </location>
</feature>
<evidence type="ECO:0000256" key="10">
    <source>
        <dbReference type="RuleBase" id="RU000589"/>
    </source>
</evidence>
<evidence type="ECO:0000259" key="11">
    <source>
        <dbReference type="SMART" id="SM00856"/>
    </source>
</evidence>
<proteinExistence type="inferred from homology"/>
<evidence type="ECO:0000256" key="1">
    <source>
        <dbReference type="ARBA" id="ARBA00005184"/>
    </source>
</evidence>
<evidence type="ECO:0000313" key="12">
    <source>
        <dbReference type="EMBL" id="THF99200.1"/>
    </source>
</evidence>
<comment type="similarity">
    <text evidence="3">In the C-terminal section; belongs to the pectinesterase family.</text>
</comment>
<dbReference type="InterPro" id="IPR033131">
    <property type="entry name" value="Pectinesterase_Asp_AS"/>
</dbReference>
<evidence type="ECO:0000256" key="4">
    <source>
        <dbReference type="ARBA" id="ARBA00013229"/>
    </source>
</evidence>
<dbReference type="GO" id="GO:0042545">
    <property type="term" value="P:cell wall modification"/>
    <property type="evidence" value="ECO:0007669"/>
    <property type="project" value="UniProtKB-UniRule"/>
</dbReference>
<dbReference type="UniPathway" id="UPA00545">
    <property type="reaction ID" value="UER00823"/>
</dbReference>
<dbReference type="PROSITE" id="PS00503">
    <property type="entry name" value="PECTINESTERASE_2"/>
    <property type="match status" value="1"/>
</dbReference>
<dbReference type="EC" id="3.1.1.11" evidence="4 10"/>
<dbReference type="AlphaFoldDB" id="A0A4S4D9L4"/>
<feature type="chain" id="PRO_5021008918" description="Pectinesterase" evidence="10">
    <location>
        <begin position="24"/>
        <end position="518"/>
    </location>
</feature>
<dbReference type="InterPro" id="IPR006501">
    <property type="entry name" value="Pectinesterase_inhib_dom"/>
</dbReference>
<comment type="catalytic activity">
    <reaction evidence="8 10">
        <text>[(1-&gt;4)-alpha-D-galacturonosyl methyl ester](n) + n H2O = [(1-&gt;4)-alpha-D-galacturonosyl](n) + n methanol + n H(+)</text>
        <dbReference type="Rhea" id="RHEA:22380"/>
        <dbReference type="Rhea" id="RHEA-COMP:14570"/>
        <dbReference type="Rhea" id="RHEA-COMP:14573"/>
        <dbReference type="ChEBI" id="CHEBI:15377"/>
        <dbReference type="ChEBI" id="CHEBI:15378"/>
        <dbReference type="ChEBI" id="CHEBI:17790"/>
        <dbReference type="ChEBI" id="CHEBI:140522"/>
        <dbReference type="ChEBI" id="CHEBI:140523"/>
        <dbReference type="EC" id="3.1.1.11"/>
    </reaction>
</comment>
<dbReference type="STRING" id="542762.A0A4S4D9L4"/>
<dbReference type="InterPro" id="IPR000070">
    <property type="entry name" value="Pectinesterase_cat"/>
</dbReference>
<keyword evidence="6 10" id="KW-0063">Aspartyl esterase</keyword>
<evidence type="ECO:0000256" key="6">
    <source>
        <dbReference type="ARBA" id="ARBA00023085"/>
    </source>
</evidence>
<feature type="signal peptide" evidence="10">
    <location>
        <begin position="1"/>
        <end position="23"/>
    </location>
</feature>
<dbReference type="NCBIfam" id="TIGR01614">
    <property type="entry name" value="PME_inhib"/>
    <property type="match status" value="1"/>
</dbReference>
<dbReference type="Pfam" id="PF04043">
    <property type="entry name" value="PMEI"/>
    <property type="match status" value="1"/>
</dbReference>
<comment type="similarity">
    <text evidence="2">In the N-terminal section; belongs to the PMEI family.</text>
</comment>
<dbReference type="PANTHER" id="PTHR31707">
    <property type="entry name" value="PECTINESTERASE"/>
    <property type="match status" value="1"/>
</dbReference>
<feature type="active site" evidence="9">
    <location>
        <position position="355"/>
    </location>
</feature>
<evidence type="ECO:0000256" key="9">
    <source>
        <dbReference type="PROSITE-ProRule" id="PRU10040"/>
    </source>
</evidence>
<protein>
    <recommendedName>
        <fullName evidence="4 10">Pectinesterase</fullName>
        <ecNumber evidence="4 10">3.1.1.11</ecNumber>
    </recommendedName>
</protein>
<evidence type="ECO:0000256" key="5">
    <source>
        <dbReference type="ARBA" id="ARBA00022801"/>
    </source>
</evidence>
<dbReference type="GO" id="GO:0045490">
    <property type="term" value="P:pectin catabolic process"/>
    <property type="evidence" value="ECO:0007669"/>
    <property type="project" value="UniProtKB-UniRule"/>
</dbReference>
<evidence type="ECO:0000256" key="7">
    <source>
        <dbReference type="ARBA" id="ARBA00023316"/>
    </source>
</evidence>
<dbReference type="FunFam" id="2.160.20.10:FF:000001">
    <property type="entry name" value="Pectinesterase"/>
    <property type="match status" value="1"/>
</dbReference>
<reference evidence="12 13" key="1">
    <citation type="journal article" date="2018" name="Proc. Natl. Acad. Sci. U.S.A.">
        <title>Draft genome sequence of Camellia sinensis var. sinensis provides insights into the evolution of the tea genome and tea quality.</title>
        <authorList>
            <person name="Wei C."/>
            <person name="Yang H."/>
            <person name="Wang S."/>
            <person name="Zhao J."/>
            <person name="Liu C."/>
            <person name="Gao L."/>
            <person name="Xia E."/>
            <person name="Lu Y."/>
            <person name="Tai Y."/>
            <person name="She G."/>
            <person name="Sun J."/>
            <person name="Cao H."/>
            <person name="Tong W."/>
            <person name="Gao Q."/>
            <person name="Li Y."/>
            <person name="Deng W."/>
            <person name="Jiang X."/>
            <person name="Wang W."/>
            <person name="Chen Q."/>
            <person name="Zhang S."/>
            <person name="Li H."/>
            <person name="Wu J."/>
            <person name="Wang P."/>
            <person name="Li P."/>
            <person name="Shi C."/>
            <person name="Zheng F."/>
            <person name="Jian J."/>
            <person name="Huang B."/>
            <person name="Shan D."/>
            <person name="Shi M."/>
            <person name="Fang C."/>
            <person name="Yue Y."/>
            <person name="Li F."/>
            <person name="Li D."/>
            <person name="Wei S."/>
            <person name="Han B."/>
            <person name="Jiang C."/>
            <person name="Yin Y."/>
            <person name="Xia T."/>
            <person name="Zhang Z."/>
            <person name="Bennetzen J.L."/>
            <person name="Zhao S."/>
            <person name="Wan X."/>
        </authorList>
    </citation>
    <scope>NUCLEOTIDE SEQUENCE [LARGE SCALE GENOMIC DNA]</scope>
    <source>
        <strain evidence="13">cv. Shuchazao</strain>
        <tissue evidence="12">Leaf</tissue>
    </source>
</reference>
<keyword evidence="13" id="KW-1185">Reference proteome</keyword>
<dbReference type="GO" id="GO:0004857">
    <property type="term" value="F:enzyme inhibitor activity"/>
    <property type="evidence" value="ECO:0007669"/>
    <property type="project" value="InterPro"/>
</dbReference>
<dbReference type="Pfam" id="PF01095">
    <property type="entry name" value="Pectinesterase"/>
    <property type="match status" value="1"/>
</dbReference>
<name>A0A4S4D9L4_CAMSN</name>
<dbReference type="Gene3D" id="1.20.140.40">
    <property type="entry name" value="Invertase/pectin methylesterase inhibitor family protein"/>
    <property type="match status" value="1"/>
</dbReference>
<dbReference type="Proteomes" id="UP000306102">
    <property type="component" value="Unassembled WGS sequence"/>
</dbReference>
<evidence type="ECO:0000313" key="13">
    <source>
        <dbReference type="Proteomes" id="UP000306102"/>
    </source>
</evidence>
<dbReference type="EMBL" id="SDRB02012007">
    <property type="protein sequence ID" value="THF99200.1"/>
    <property type="molecule type" value="Genomic_DNA"/>
</dbReference>
<dbReference type="InterPro" id="IPR012334">
    <property type="entry name" value="Pectin_lyas_fold"/>
</dbReference>
<accession>A0A4S4D9L4</accession>
<gene>
    <name evidence="12" type="ORF">TEA_006272</name>
</gene>
<dbReference type="GO" id="GO:0030599">
    <property type="term" value="F:pectinesterase activity"/>
    <property type="evidence" value="ECO:0007669"/>
    <property type="project" value="UniProtKB-UniRule"/>
</dbReference>
<evidence type="ECO:0000256" key="2">
    <source>
        <dbReference type="ARBA" id="ARBA00006027"/>
    </source>
</evidence>
<evidence type="ECO:0000256" key="3">
    <source>
        <dbReference type="ARBA" id="ARBA00007786"/>
    </source>
</evidence>
<dbReference type="SMART" id="SM00856">
    <property type="entry name" value="PMEI"/>
    <property type="match status" value="1"/>
</dbReference>
<dbReference type="SUPFAM" id="SSF51126">
    <property type="entry name" value="Pectin lyase-like"/>
    <property type="match status" value="1"/>
</dbReference>
<keyword evidence="5 10" id="KW-0378">Hydrolase</keyword>
<dbReference type="SUPFAM" id="SSF101148">
    <property type="entry name" value="Plant invertase/pectin methylesterase inhibitor"/>
    <property type="match status" value="1"/>
</dbReference>
<dbReference type="InterPro" id="IPR011050">
    <property type="entry name" value="Pectin_lyase_fold/virulence"/>
</dbReference>
<dbReference type="InterPro" id="IPR035513">
    <property type="entry name" value="Invertase/methylesterase_inhib"/>
</dbReference>
<comment type="caution">
    <text evidence="12">The sequence shown here is derived from an EMBL/GenBank/DDBJ whole genome shotgun (WGS) entry which is preliminary data.</text>
</comment>